<dbReference type="PROSITE" id="PS00198">
    <property type="entry name" value="4FE4S_FER_1"/>
    <property type="match status" value="1"/>
</dbReference>
<comment type="cofactor">
    <cofactor evidence="10">
        <name>[2Fe-2S] cluster</name>
        <dbReference type="ChEBI" id="CHEBI:190135"/>
    </cofactor>
</comment>
<keyword evidence="6" id="KW-0677">Repeat</keyword>
<sequence length="894" mass="97223">MIECTINGQVVQTKEGQTIYEAATSAGIKIPTLCYDERLKPHGSCRICVVEVAGARSLMASCSTPAANGMVIQTESEAVVTARKEILDLILANHPLDCLTCEKAGRCTLQDLCFQYDIEESSFDGKRKNYDKDTSNEFYVADQSKCILCGKCVYVCSQVQSTEAICFIDRGFETHVGTPFEMGLSESTCVSCGNCISVCPVGALLPKRKEKYRYWETREVKTTCAYCGVGCQMKLLVKENKVVEILPDKGAANEGLLCVKGRFAHDFIGHPDRLTTPLIRRNGTLEPASWEEALNLVTEKIQTIRQEHGADAIAGFSSARVTNEENYLMNKLMRGAIGTNNIDHCARLCHASTVAGLATTLGSGAMTNPMADVKNAEVIFITGSNTTEAHPVMGAYVRQARKAGSKLIVADPREIELAEEADLFLKIRPGSSVALSNAMIHVILQEKLENKTFIEEHTEDVDQLIAAVAECTPEWAETVTGVPAETIRQAARMYADSHASSIIYSMGITQHVNGTENVMSLSNLALVTGNLGKPGAGVNPLRGQNNVQGACDMGALPNVMPAYQPVNSPETIARFKEAWGVALPQSPGLTVTQAIPAAAEGSVKMLYVMGENPMISDPDTHHVKEGLEKAFLVVQDIFLTETGQLADVVLPAAVFAEKEGTFTNTERRVQRVRQAVMAPGEARPDWWILMQLLNRLGLESSYKGPKDIFEEIRRVAPSYAGISYDRIEEEGLCWPCPAESHGGTPILHVGKIARGAGLFKPVQWQPSPELGQEAYPDIMTTGRILYHFHTRTMTAKSPGIEAIAPENYVEIHPEMASAKGIQEGDLVAIASPRGEIRVKARITDRVDAQVVFVPFHWSEGANVLTNGEVLDPYCKIPGFKVTGVNVEKTGDLGA</sequence>
<evidence type="ECO:0000256" key="6">
    <source>
        <dbReference type="ARBA" id="ARBA00022737"/>
    </source>
</evidence>
<dbReference type="Gene3D" id="3.40.50.740">
    <property type="match status" value="1"/>
</dbReference>
<accession>A0ABU9VP64</accession>
<dbReference type="Pfam" id="PF04879">
    <property type="entry name" value="Molybdop_Fe4S4"/>
    <property type="match status" value="1"/>
</dbReference>
<dbReference type="Pfam" id="PF10588">
    <property type="entry name" value="NADH-G_4Fe-4S_3"/>
    <property type="match status" value="1"/>
</dbReference>
<proteinExistence type="inferred from homology"/>
<feature type="domain" description="4Fe-4S His(Cys)3-ligated-type" evidence="14">
    <location>
        <begin position="78"/>
        <end position="117"/>
    </location>
</feature>
<dbReference type="PIRSF" id="PIRSF036643">
    <property type="entry name" value="FDH_alpha"/>
    <property type="match status" value="1"/>
</dbReference>
<feature type="domain" description="4Fe-4S Mo/W bis-MGD-type" evidence="13">
    <location>
        <begin position="217"/>
        <end position="272"/>
    </location>
</feature>
<organism evidence="15 16">
    <name type="scientific">Anoxynatronum sibiricum</name>
    <dbReference type="NCBI Taxonomy" id="210623"/>
    <lineage>
        <taxon>Bacteria</taxon>
        <taxon>Bacillati</taxon>
        <taxon>Bacillota</taxon>
        <taxon>Clostridia</taxon>
        <taxon>Eubacteriales</taxon>
        <taxon>Clostridiaceae</taxon>
        <taxon>Anoxynatronum</taxon>
    </lineage>
</organism>
<gene>
    <name evidence="15" type="primary">fdhF</name>
    <name evidence="15" type="ORF">AAIG11_00555</name>
</gene>
<dbReference type="InterPro" id="IPR050123">
    <property type="entry name" value="Prok_molybdopt-oxidoreductase"/>
</dbReference>
<dbReference type="CDD" id="cd00207">
    <property type="entry name" value="fer2"/>
    <property type="match status" value="1"/>
</dbReference>
<evidence type="ECO:0000256" key="2">
    <source>
        <dbReference type="ARBA" id="ARBA00007023"/>
    </source>
</evidence>
<dbReference type="InterPro" id="IPR001041">
    <property type="entry name" value="2Fe-2S_ferredoxin-type"/>
</dbReference>
<feature type="domain" description="2Fe-2S ferredoxin-type" evidence="11">
    <location>
        <begin position="1"/>
        <end position="78"/>
    </location>
</feature>
<dbReference type="InterPro" id="IPR017900">
    <property type="entry name" value="4Fe4S_Fe_S_CS"/>
</dbReference>
<dbReference type="InterPro" id="IPR006655">
    <property type="entry name" value="Mopterin_OxRdtase_prok_CS"/>
</dbReference>
<dbReference type="Gene3D" id="3.30.70.20">
    <property type="match status" value="1"/>
</dbReference>
<feature type="domain" description="4Fe-4S ferredoxin-type" evidence="12">
    <location>
        <begin position="136"/>
        <end position="170"/>
    </location>
</feature>
<dbReference type="PROSITE" id="PS51669">
    <property type="entry name" value="4FE4S_MOW_BIS_MGD"/>
    <property type="match status" value="1"/>
</dbReference>
<dbReference type="Proteomes" id="UP001407405">
    <property type="component" value="Unassembled WGS sequence"/>
</dbReference>
<reference evidence="15 16" key="1">
    <citation type="submission" date="2024-04" db="EMBL/GenBank/DDBJ databases">
        <title>Genome sequencing and metabolic network reconstruction of aminoacids and betaine degradation by Anoxynatronum sibiricum.</title>
        <authorList>
            <person name="Detkova E.N."/>
            <person name="Boltjanskaja Y.V."/>
            <person name="Mardanov A.V."/>
            <person name="Kevbrin V."/>
        </authorList>
    </citation>
    <scope>NUCLEOTIDE SEQUENCE [LARGE SCALE GENOMIC DNA]</scope>
    <source>
        <strain evidence="15 16">Z-7981</strain>
    </source>
</reference>
<dbReference type="InterPro" id="IPR006478">
    <property type="entry name" value="Formate_DH_asu"/>
</dbReference>
<dbReference type="SMART" id="SM00929">
    <property type="entry name" value="NADH-G_4Fe-4S_3"/>
    <property type="match status" value="1"/>
</dbReference>
<name>A0ABU9VP64_9CLOT</name>
<dbReference type="SUPFAM" id="SSF54292">
    <property type="entry name" value="2Fe-2S ferredoxin-like"/>
    <property type="match status" value="1"/>
</dbReference>
<dbReference type="Pfam" id="PF12838">
    <property type="entry name" value="Fer4_7"/>
    <property type="match status" value="1"/>
</dbReference>
<keyword evidence="4" id="KW-0001">2Fe-2S</keyword>
<dbReference type="PROSITE" id="PS51379">
    <property type="entry name" value="4FE4S_FER_2"/>
    <property type="match status" value="2"/>
</dbReference>
<evidence type="ECO:0000256" key="10">
    <source>
        <dbReference type="ARBA" id="ARBA00034078"/>
    </source>
</evidence>
<dbReference type="PROSITE" id="PS51839">
    <property type="entry name" value="4FE4S_HC3"/>
    <property type="match status" value="1"/>
</dbReference>
<dbReference type="InterPro" id="IPR041924">
    <property type="entry name" value="Formate_Dh-H_N"/>
</dbReference>
<dbReference type="SUPFAM" id="SSF54862">
    <property type="entry name" value="4Fe-4S ferredoxins"/>
    <property type="match status" value="1"/>
</dbReference>
<keyword evidence="16" id="KW-1185">Reference proteome</keyword>
<dbReference type="Pfam" id="PF00384">
    <property type="entry name" value="Molybdopterin"/>
    <property type="match status" value="1"/>
</dbReference>
<evidence type="ECO:0000259" key="12">
    <source>
        <dbReference type="PROSITE" id="PS51379"/>
    </source>
</evidence>
<comment type="cofactor">
    <cofactor evidence="1">
        <name>[4Fe-4S] cluster</name>
        <dbReference type="ChEBI" id="CHEBI:49883"/>
    </cofactor>
</comment>
<evidence type="ECO:0000256" key="7">
    <source>
        <dbReference type="ARBA" id="ARBA00023002"/>
    </source>
</evidence>
<dbReference type="PANTHER" id="PTHR43105">
    <property type="entry name" value="RESPIRATORY NITRATE REDUCTASE"/>
    <property type="match status" value="1"/>
</dbReference>
<dbReference type="PROSITE" id="PS00932">
    <property type="entry name" value="MOLYBDOPTERIN_PROK_3"/>
    <property type="match status" value="1"/>
</dbReference>
<dbReference type="Gene3D" id="3.40.228.10">
    <property type="entry name" value="Dimethylsulfoxide Reductase, domain 2"/>
    <property type="match status" value="1"/>
</dbReference>
<dbReference type="PROSITE" id="PS51085">
    <property type="entry name" value="2FE2S_FER_2"/>
    <property type="match status" value="1"/>
</dbReference>
<dbReference type="EMBL" id="JBCITM010000001">
    <property type="protein sequence ID" value="MEN1758949.1"/>
    <property type="molecule type" value="Genomic_DNA"/>
</dbReference>
<comment type="caution">
    <text evidence="15">The sequence shown here is derived from an EMBL/GenBank/DDBJ whole genome shotgun (WGS) entry which is preliminary data.</text>
</comment>
<dbReference type="InterPro" id="IPR019574">
    <property type="entry name" value="NADH_UbQ_OxRdtase_Gsu_4Fe4S-bd"/>
</dbReference>
<evidence type="ECO:0000256" key="5">
    <source>
        <dbReference type="ARBA" id="ARBA00022723"/>
    </source>
</evidence>
<dbReference type="InterPro" id="IPR000283">
    <property type="entry name" value="NADH_UbQ_OxRdtase_75kDa_su_CS"/>
</dbReference>
<keyword evidence="9" id="KW-0411">Iron-sulfur</keyword>
<dbReference type="Gene3D" id="3.10.20.740">
    <property type="match status" value="1"/>
</dbReference>
<evidence type="ECO:0000256" key="9">
    <source>
        <dbReference type="ARBA" id="ARBA00023014"/>
    </source>
</evidence>
<evidence type="ECO:0000256" key="1">
    <source>
        <dbReference type="ARBA" id="ARBA00001966"/>
    </source>
</evidence>
<dbReference type="Pfam" id="PF13510">
    <property type="entry name" value="Fer2_4"/>
    <property type="match status" value="1"/>
</dbReference>
<dbReference type="Gene3D" id="2.40.40.20">
    <property type="match status" value="1"/>
</dbReference>
<evidence type="ECO:0000256" key="4">
    <source>
        <dbReference type="ARBA" id="ARBA00022714"/>
    </source>
</evidence>
<dbReference type="PROSITE" id="PS00551">
    <property type="entry name" value="MOLYBDOPTERIN_PROK_1"/>
    <property type="match status" value="1"/>
</dbReference>
<dbReference type="InterPro" id="IPR006656">
    <property type="entry name" value="Mopterin_OxRdtase"/>
</dbReference>
<keyword evidence="7 15" id="KW-0560">Oxidoreductase</keyword>
<dbReference type="NCBIfam" id="TIGR01591">
    <property type="entry name" value="Fdh-alpha"/>
    <property type="match status" value="1"/>
</dbReference>
<dbReference type="CDD" id="cd02753">
    <property type="entry name" value="MopB_Formate-Dh-H"/>
    <property type="match status" value="1"/>
</dbReference>
<dbReference type="SUPFAM" id="SSF50692">
    <property type="entry name" value="ADC-like"/>
    <property type="match status" value="1"/>
</dbReference>
<dbReference type="InterPro" id="IPR006963">
    <property type="entry name" value="Mopterin_OxRdtase_4Fe-4S_dom"/>
</dbReference>
<keyword evidence="5" id="KW-0479">Metal-binding</keyword>
<dbReference type="InterPro" id="IPR036010">
    <property type="entry name" value="2Fe-2S_ferredoxin-like_sf"/>
</dbReference>
<dbReference type="InterPro" id="IPR017896">
    <property type="entry name" value="4Fe4S_Fe-S-bd"/>
</dbReference>
<evidence type="ECO:0000256" key="8">
    <source>
        <dbReference type="ARBA" id="ARBA00023004"/>
    </source>
</evidence>
<dbReference type="SUPFAM" id="SSF53706">
    <property type="entry name" value="Formate dehydrogenase/DMSO reductase, domains 1-3"/>
    <property type="match status" value="1"/>
</dbReference>
<dbReference type="GO" id="GO:0008863">
    <property type="term" value="F:formate dehydrogenase (NAD+) activity"/>
    <property type="evidence" value="ECO:0007669"/>
    <property type="project" value="UniProtKB-EC"/>
</dbReference>
<dbReference type="Pfam" id="PF01568">
    <property type="entry name" value="Molydop_binding"/>
    <property type="match status" value="1"/>
</dbReference>
<keyword evidence="3" id="KW-0004">4Fe-4S</keyword>
<comment type="similarity">
    <text evidence="2">In the C-terminal section; belongs to the prokaryotic molybdopterin-containing oxidoreductase family.</text>
</comment>
<evidence type="ECO:0000259" key="11">
    <source>
        <dbReference type="PROSITE" id="PS51085"/>
    </source>
</evidence>
<dbReference type="SMART" id="SM00926">
    <property type="entry name" value="Molybdop_Fe4S4"/>
    <property type="match status" value="1"/>
</dbReference>
<evidence type="ECO:0000256" key="3">
    <source>
        <dbReference type="ARBA" id="ARBA00022485"/>
    </source>
</evidence>
<feature type="domain" description="4Fe-4S ferredoxin-type" evidence="12">
    <location>
        <begin position="180"/>
        <end position="209"/>
    </location>
</feature>
<evidence type="ECO:0000259" key="14">
    <source>
        <dbReference type="PROSITE" id="PS51839"/>
    </source>
</evidence>
<protein>
    <submittedName>
        <fullName evidence="15">Formate dehydrogenase subunit alpha</fullName>
        <ecNumber evidence="15">1.17.1.9</ecNumber>
    </submittedName>
</protein>
<evidence type="ECO:0000313" key="16">
    <source>
        <dbReference type="Proteomes" id="UP001407405"/>
    </source>
</evidence>
<evidence type="ECO:0000259" key="13">
    <source>
        <dbReference type="PROSITE" id="PS51669"/>
    </source>
</evidence>
<dbReference type="InterPro" id="IPR027467">
    <property type="entry name" value="MopterinOxRdtase_cofactor_BS"/>
</dbReference>
<dbReference type="InterPro" id="IPR006657">
    <property type="entry name" value="MoPterin_dinucl-bd_dom"/>
</dbReference>
<keyword evidence="8" id="KW-0408">Iron</keyword>
<dbReference type="InterPro" id="IPR009010">
    <property type="entry name" value="Asp_de-COase-like_dom_sf"/>
</dbReference>
<dbReference type="RefSeq" id="WP_343184333.1">
    <property type="nucleotide sequence ID" value="NZ_JBCITM010000001.1"/>
</dbReference>
<dbReference type="CDD" id="cd00508">
    <property type="entry name" value="MopB_CT_Fdh-Nap-like"/>
    <property type="match status" value="1"/>
</dbReference>
<dbReference type="PANTHER" id="PTHR43105:SF14">
    <property type="entry name" value="FORMATE DEHYDROGENASE H"/>
    <property type="match status" value="1"/>
</dbReference>
<dbReference type="PROSITE" id="PS00641">
    <property type="entry name" value="COMPLEX1_75K_1"/>
    <property type="match status" value="1"/>
</dbReference>
<dbReference type="Gene3D" id="2.20.25.90">
    <property type="entry name" value="ADC-like domains"/>
    <property type="match status" value="1"/>
</dbReference>
<dbReference type="EC" id="1.17.1.9" evidence="15"/>
<evidence type="ECO:0000313" key="15">
    <source>
        <dbReference type="EMBL" id="MEN1758949.1"/>
    </source>
</evidence>